<keyword evidence="2" id="KW-1185">Reference proteome</keyword>
<dbReference type="GeneID" id="66345656"/>
<dbReference type="EMBL" id="CP073653">
    <property type="protein sequence ID" value="QUN33113.1"/>
    <property type="molecule type" value="Genomic_DNA"/>
</dbReference>
<accession>A0AB74V9K7</accession>
<sequence length="45" mass="5196">MKIIYSFGMEYYLALKNGVLTNLYKGVAWKLSIMTIYSDVTNNDI</sequence>
<evidence type="ECO:0000313" key="2">
    <source>
        <dbReference type="Proteomes" id="UP000679373"/>
    </source>
</evidence>
<dbReference type="AlphaFoldDB" id="A0AB74V9K7"/>
<name>A0AB74V9K7_CLOBE</name>
<organism evidence="1 2">
    <name type="scientific">Clostridium beijerinckii</name>
    <name type="common">Clostridium MP</name>
    <dbReference type="NCBI Taxonomy" id="1520"/>
    <lineage>
        <taxon>Bacteria</taxon>
        <taxon>Bacillati</taxon>
        <taxon>Bacillota</taxon>
        <taxon>Clostridia</taxon>
        <taxon>Eubacteriales</taxon>
        <taxon>Clostridiaceae</taxon>
        <taxon>Clostridium</taxon>
    </lineage>
</organism>
<evidence type="ECO:0000313" key="1">
    <source>
        <dbReference type="EMBL" id="QUN33113.1"/>
    </source>
</evidence>
<protein>
    <submittedName>
        <fullName evidence="1">Uncharacterized protein</fullName>
    </submittedName>
</protein>
<reference evidence="1" key="1">
    <citation type="submission" date="2021-04" db="EMBL/GenBank/DDBJ databases">
        <title>Complete genome sequence of the type strain Clostridium beijerinckii NRRL B-598.</title>
        <authorList>
            <person name="Sedlar K."/>
            <person name="Branska B."/>
            <person name="Bezdicek M."/>
            <person name="Nykrynova M."/>
            <person name="Lengerova M."/>
            <person name="Skutkova H."/>
            <person name="Patakova P."/>
        </authorList>
    </citation>
    <scope>NUCLEOTIDE SEQUENCE</scope>
    <source>
        <strain evidence="1">DSM 791</strain>
    </source>
</reference>
<gene>
    <name evidence="1" type="ORF">KEC93_13995</name>
</gene>
<dbReference type="Proteomes" id="UP000679373">
    <property type="component" value="Chromosome"/>
</dbReference>
<dbReference type="RefSeq" id="WP_172462716.1">
    <property type="nucleotide sequence ID" value="NZ_CP073653.1"/>
</dbReference>
<proteinExistence type="predicted"/>